<dbReference type="Proteomes" id="UP000669133">
    <property type="component" value="Unassembled WGS sequence"/>
</dbReference>
<feature type="transmembrane region" description="Helical" evidence="6">
    <location>
        <begin position="177"/>
        <end position="195"/>
    </location>
</feature>
<feature type="transmembrane region" description="Helical" evidence="6">
    <location>
        <begin position="66"/>
        <end position="89"/>
    </location>
</feature>
<reference evidence="8 9" key="1">
    <citation type="submission" date="2020-12" db="EMBL/GenBank/DDBJ databases">
        <title>Effect of drift, selection, and recombination on the evolution of hybrid genomes in Candida yeast pathogens.</title>
        <authorList>
            <person name="Mixao V."/>
            <person name="Ksiezopolska E."/>
            <person name="Saus E."/>
            <person name="Boekhout T."/>
            <person name="Gacser A."/>
            <person name="Gabaldon T."/>
        </authorList>
    </citation>
    <scope>NUCLEOTIDE SEQUENCE [LARGE SCALE GENOMIC DNA]</scope>
    <source>
        <strain evidence="8 9">BP57</strain>
    </source>
</reference>
<evidence type="ECO:0000256" key="1">
    <source>
        <dbReference type="ARBA" id="ARBA00004141"/>
    </source>
</evidence>
<comment type="similarity">
    <text evidence="2">Belongs to the PA-phosphatase related phosphoesterase family.</text>
</comment>
<feature type="transmembrane region" description="Helical" evidence="6">
    <location>
        <begin position="101"/>
        <end position="119"/>
    </location>
</feature>
<dbReference type="InterPro" id="IPR000326">
    <property type="entry name" value="PAP2/HPO"/>
</dbReference>
<dbReference type="Pfam" id="PF01569">
    <property type="entry name" value="PAP2"/>
    <property type="match status" value="1"/>
</dbReference>
<dbReference type="InterPro" id="IPR036938">
    <property type="entry name" value="PAP2/HPO_sf"/>
</dbReference>
<name>A0A8H7ZF41_9ASCO</name>
<sequence>MNSRANSIGSKYYSHSAFKDYASDWVIAFVLLVYFFSIAEHANPFQRQFLTSDLSIAHPFASEERVSGVACILIAAIVPLAIMSVVIILKTYTEKLKSNFSPLHILQVSVLGLSMSIFLDGVVTDILKNWIARPRPDFLARCGAQIDSQIGELVDFSVCTAPLGESLLLDGMRSTPSGHSSISFAAFLYLALWLSGQFKLFNSTPQYMYKYLLVFMPILLATYIALSRVQDYRHHFIDVILGSILGSTIAVLVYFHYWNGMQSATCDTPKSFKNSADPVLPL</sequence>
<dbReference type="GO" id="GO:0008195">
    <property type="term" value="F:phosphatidate phosphatase activity"/>
    <property type="evidence" value="ECO:0007669"/>
    <property type="project" value="TreeGrafter"/>
</dbReference>
<evidence type="ECO:0000313" key="8">
    <source>
        <dbReference type="EMBL" id="KAG5417691.1"/>
    </source>
</evidence>
<keyword evidence="5 6" id="KW-0472">Membrane</keyword>
<dbReference type="EMBL" id="JAEOAQ010000007">
    <property type="protein sequence ID" value="KAG5417691.1"/>
    <property type="molecule type" value="Genomic_DNA"/>
</dbReference>
<protein>
    <recommendedName>
        <fullName evidence="7">Phosphatidic acid phosphatase type 2/haloperoxidase domain-containing protein</fullName>
    </recommendedName>
</protein>
<accession>A0A8H7ZF41</accession>
<evidence type="ECO:0000256" key="5">
    <source>
        <dbReference type="ARBA" id="ARBA00023136"/>
    </source>
</evidence>
<keyword evidence="3 6" id="KW-0812">Transmembrane</keyword>
<dbReference type="Gene3D" id="1.20.144.10">
    <property type="entry name" value="Phosphatidic acid phosphatase type 2/haloperoxidase"/>
    <property type="match status" value="1"/>
</dbReference>
<dbReference type="GO" id="GO:0006644">
    <property type="term" value="P:phospholipid metabolic process"/>
    <property type="evidence" value="ECO:0007669"/>
    <property type="project" value="InterPro"/>
</dbReference>
<dbReference type="AlphaFoldDB" id="A0A8H7ZF41"/>
<dbReference type="PANTHER" id="PTHR10165">
    <property type="entry name" value="LIPID PHOSPHATE PHOSPHATASE"/>
    <property type="match status" value="1"/>
</dbReference>
<dbReference type="GO" id="GO:0016020">
    <property type="term" value="C:membrane"/>
    <property type="evidence" value="ECO:0007669"/>
    <property type="project" value="UniProtKB-SubCell"/>
</dbReference>
<dbReference type="GO" id="GO:0046839">
    <property type="term" value="P:phospholipid dephosphorylation"/>
    <property type="evidence" value="ECO:0007669"/>
    <property type="project" value="TreeGrafter"/>
</dbReference>
<feature type="transmembrane region" description="Helical" evidence="6">
    <location>
        <begin position="232"/>
        <end position="255"/>
    </location>
</feature>
<feature type="transmembrane region" description="Helical" evidence="6">
    <location>
        <begin position="207"/>
        <end position="226"/>
    </location>
</feature>
<gene>
    <name evidence="8" type="ORF">I9W82_005327</name>
</gene>
<dbReference type="CDD" id="cd03390">
    <property type="entry name" value="PAP2_containing_1_like"/>
    <property type="match status" value="1"/>
</dbReference>
<organism evidence="8 9">
    <name type="scientific">Candida metapsilosis</name>
    <dbReference type="NCBI Taxonomy" id="273372"/>
    <lineage>
        <taxon>Eukaryota</taxon>
        <taxon>Fungi</taxon>
        <taxon>Dikarya</taxon>
        <taxon>Ascomycota</taxon>
        <taxon>Saccharomycotina</taxon>
        <taxon>Pichiomycetes</taxon>
        <taxon>Debaryomycetaceae</taxon>
        <taxon>Candida/Lodderomyces clade</taxon>
        <taxon>Candida</taxon>
    </lineage>
</organism>
<comment type="caution">
    <text evidence="8">The sequence shown here is derived from an EMBL/GenBank/DDBJ whole genome shotgun (WGS) entry which is preliminary data.</text>
</comment>
<dbReference type="OrthoDB" id="10030083at2759"/>
<evidence type="ECO:0000313" key="9">
    <source>
        <dbReference type="Proteomes" id="UP000669133"/>
    </source>
</evidence>
<dbReference type="GeneID" id="93653956"/>
<comment type="subcellular location">
    <subcellularLocation>
        <location evidence="1">Membrane</location>
        <topology evidence="1">Multi-pass membrane protein</topology>
    </subcellularLocation>
</comment>
<dbReference type="PANTHER" id="PTHR10165:SF35">
    <property type="entry name" value="RE23632P"/>
    <property type="match status" value="1"/>
</dbReference>
<dbReference type="InterPro" id="IPR043216">
    <property type="entry name" value="PAP-like"/>
</dbReference>
<evidence type="ECO:0000256" key="3">
    <source>
        <dbReference type="ARBA" id="ARBA00022692"/>
    </source>
</evidence>
<evidence type="ECO:0000256" key="6">
    <source>
        <dbReference type="SAM" id="Phobius"/>
    </source>
</evidence>
<dbReference type="RefSeq" id="XP_067546807.1">
    <property type="nucleotide sequence ID" value="XM_067694492.1"/>
</dbReference>
<keyword evidence="4 6" id="KW-1133">Transmembrane helix</keyword>
<dbReference type="SMART" id="SM00014">
    <property type="entry name" value="acidPPc"/>
    <property type="match status" value="1"/>
</dbReference>
<evidence type="ECO:0000256" key="4">
    <source>
        <dbReference type="ARBA" id="ARBA00022989"/>
    </source>
</evidence>
<feature type="domain" description="Phosphatidic acid phosphatase type 2/haloperoxidase" evidence="7">
    <location>
        <begin position="106"/>
        <end position="254"/>
    </location>
</feature>
<keyword evidence="9" id="KW-1185">Reference proteome</keyword>
<evidence type="ECO:0000259" key="7">
    <source>
        <dbReference type="SMART" id="SM00014"/>
    </source>
</evidence>
<feature type="transmembrane region" description="Helical" evidence="6">
    <location>
        <begin position="21"/>
        <end position="39"/>
    </location>
</feature>
<dbReference type="SUPFAM" id="SSF48317">
    <property type="entry name" value="Acid phosphatase/Vanadium-dependent haloperoxidase"/>
    <property type="match status" value="1"/>
</dbReference>
<proteinExistence type="inferred from homology"/>
<evidence type="ECO:0000256" key="2">
    <source>
        <dbReference type="ARBA" id="ARBA00008816"/>
    </source>
</evidence>